<evidence type="ECO:0000313" key="2">
    <source>
        <dbReference type="Proteomes" id="UP000077098"/>
    </source>
</evidence>
<dbReference type="Proteomes" id="UP000077098">
    <property type="component" value="Unassembled WGS sequence"/>
</dbReference>
<dbReference type="EMBL" id="LXPS01000003">
    <property type="protein sequence ID" value="OAE49190.1"/>
    <property type="molecule type" value="Genomic_DNA"/>
</dbReference>
<proteinExistence type="predicted"/>
<sequence length="116" mass="12975">MAKHISETFVSTPDPDRTIDLLCATLRGWSLSISNNDSERLLAVASGRTIITHAVGGLQLYVEAKDPLTHLGMRSVLQAAFSKIPTHQNLKLEWNFVGTSLRRDRPQESQRPQPIR</sequence>
<dbReference type="Gene3D" id="3.30.310.50">
    <property type="entry name" value="Alpha-D-phosphohexomutase, C-terminal domain"/>
    <property type="match status" value="1"/>
</dbReference>
<accession>A0A176XIL7</accession>
<comment type="caution">
    <text evidence="1">The sequence shown here is derived from an EMBL/GenBank/DDBJ whole genome shotgun (WGS) entry which is preliminary data.</text>
</comment>
<gene>
    <name evidence="1" type="ORF">A7J57_00830</name>
</gene>
<reference evidence="1 2" key="1">
    <citation type="submission" date="2016-05" db="EMBL/GenBank/DDBJ databases">
        <authorList>
            <person name="Lavstsen T."/>
            <person name="Jespersen J.S."/>
        </authorList>
    </citation>
    <scope>NUCLEOTIDE SEQUENCE [LARGE SCALE GENOMIC DNA]</scope>
    <source>
        <strain evidence="1 2">KCJ1736</strain>
    </source>
</reference>
<protein>
    <submittedName>
        <fullName evidence="1">Transcriptional regulator</fullName>
    </submittedName>
</protein>
<evidence type="ECO:0000313" key="1">
    <source>
        <dbReference type="EMBL" id="OAE49190.1"/>
    </source>
</evidence>
<name>A0A176XIL7_AGRTU</name>
<organism evidence="1 2">
    <name type="scientific">Agrobacterium tumefaciens</name>
    <dbReference type="NCBI Taxonomy" id="358"/>
    <lineage>
        <taxon>Bacteria</taxon>
        <taxon>Pseudomonadati</taxon>
        <taxon>Pseudomonadota</taxon>
        <taxon>Alphaproteobacteria</taxon>
        <taxon>Hyphomicrobiales</taxon>
        <taxon>Rhizobiaceae</taxon>
        <taxon>Rhizobium/Agrobacterium group</taxon>
        <taxon>Agrobacterium</taxon>
        <taxon>Agrobacterium tumefaciens complex</taxon>
    </lineage>
</organism>
<dbReference type="AlphaFoldDB" id="A0A176XIL7"/>
<dbReference type="RefSeq" id="WP_063947356.1">
    <property type="nucleotide sequence ID" value="NZ_LXPS01000003.1"/>
</dbReference>